<organism evidence="2 3">
    <name type="scientific">Edaphobacter aggregans</name>
    <dbReference type="NCBI Taxonomy" id="570835"/>
    <lineage>
        <taxon>Bacteria</taxon>
        <taxon>Pseudomonadati</taxon>
        <taxon>Acidobacteriota</taxon>
        <taxon>Terriglobia</taxon>
        <taxon>Terriglobales</taxon>
        <taxon>Acidobacteriaceae</taxon>
        <taxon>Edaphobacter</taxon>
    </lineage>
</organism>
<dbReference type="AlphaFoldDB" id="A0A3R9QHP9"/>
<keyword evidence="1" id="KW-0812">Transmembrane</keyword>
<accession>A0A3R9QHP9</accession>
<dbReference type="RefSeq" id="WP_185827122.1">
    <property type="nucleotide sequence ID" value="NZ_RSDW01000001.1"/>
</dbReference>
<feature type="transmembrane region" description="Helical" evidence="1">
    <location>
        <begin position="52"/>
        <end position="73"/>
    </location>
</feature>
<evidence type="ECO:0000313" key="2">
    <source>
        <dbReference type="EMBL" id="RSL16845.1"/>
    </source>
</evidence>
<reference evidence="2 3" key="1">
    <citation type="submission" date="2018-12" db="EMBL/GenBank/DDBJ databases">
        <title>Sequencing of bacterial isolates from soil warming experiment in Harvard Forest, Massachusetts, USA.</title>
        <authorList>
            <person name="Deangelis K."/>
        </authorList>
    </citation>
    <scope>NUCLEOTIDE SEQUENCE [LARGE SCALE GENOMIC DNA]</scope>
    <source>
        <strain evidence="2 3">EB153</strain>
    </source>
</reference>
<feature type="transmembrane region" description="Helical" evidence="1">
    <location>
        <begin position="9"/>
        <end position="32"/>
    </location>
</feature>
<evidence type="ECO:0000256" key="1">
    <source>
        <dbReference type="SAM" id="Phobius"/>
    </source>
</evidence>
<dbReference type="EMBL" id="RSDW01000001">
    <property type="protein sequence ID" value="RSL16845.1"/>
    <property type="molecule type" value="Genomic_DNA"/>
</dbReference>
<proteinExistence type="predicted"/>
<gene>
    <name evidence="2" type="ORF">EDE15_2370</name>
</gene>
<name>A0A3R9QHP9_9BACT</name>
<comment type="caution">
    <text evidence="2">The sequence shown here is derived from an EMBL/GenBank/DDBJ whole genome shotgun (WGS) entry which is preliminary data.</text>
</comment>
<keyword evidence="3" id="KW-1185">Reference proteome</keyword>
<feature type="transmembrane region" description="Helical" evidence="1">
    <location>
        <begin position="85"/>
        <end position="101"/>
    </location>
</feature>
<dbReference type="Proteomes" id="UP000269669">
    <property type="component" value="Unassembled WGS sequence"/>
</dbReference>
<feature type="transmembrane region" description="Helical" evidence="1">
    <location>
        <begin position="113"/>
        <end position="135"/>
    </location>
</feature>
<dbReference type="Pfam" id="PF08570">
    <property type="entry name" value="DUF1761"/>
    <property type="match status" value="1"/>
</dbReference>
<sequence length="140" mass="15413">MHPIRHNPIAILLATLLYFVLGAFWFTAFRQAWLDGIGRTMQQLAATGNSPFFIYAIALVGTFILALFLSWLIQTTGHQTTKGGILIAVVTWIGVVLPTWSTEYAFEARGLRILVINTGYILTGTIIMGAVLGGWKKKST</sequence>
<protein>
    <submittedName>
        <fullName evidence="2">Uncharacterized protein DUF1761</fullName>
    </submittedName>
</protein>
<keyword evidence="1" id="KW-1133">Transmembrane helix</keyword>
<keyword evidence="1" id="KW-0472">Membrane</keyword>
<dbReference type="InterPro" id="IPR013879">
    <property type="entry name" value="DUF1761"/>
</dbReference>
<evidence type="ECO:0000313" key="3">
    <source>
        <dbReference type="Proteomes" id="UP000269669"/>
    </source>
</evidence>